<dbReference type="GO" id="GO:0008168">
    <property type="term" value="F:methyltransferase activity"/>
    <property type="evidence" value="ECO:0007669"/>
    <property type="project" value="UniProtKB-KW"/>
</dbReference>
<evidence type="ECO:0000313" key="2">
    <source>
        <dbReference type="Proteomes" id="UP000256774"/>
    </source>
</evidence>
<evidence type="ECO:0000313" key="1">
    <source>
        <dbReference type="EMBL" id="REH40309.1"/>
    </source>
</evidence>
<organism evidence="1 2">
    <name type="scientific">Paraperlucidibaca baekdonensis</name>
    <dbReference type="NCBI Taxonomy" id="748120"/>
    <lineage>
        <taxon>Bacteria</taxon>
        <taxon>Pseudomonadati</taxon>
        <taxon>Pseudomonadota</taxon>
        <taxon>Gammaproteobacteria</taxon>
        <taxon>Moraxellales</taxon>
        <taxon>Moraxellaceae</taxon>
        <taxon>Paraperlucidibaca</taxon>
    </lineage>
</organism>
<dbReference type="InterPro" id="IPR029063">
    <property type="entry name" value="SAM-dependent_MTases_sf"/>
</dbReference>
<keyword evidence="2" id="KW-1185">Reference proteome</keyword>
<dbReference type="AlphaFoldDB" id="A0A3E0H9F7"/>
<dbReference type="RefSeq" id="WP_116207355.1">
    <property type="nucleotide sequence ID" value="NZ_QUNR01000001.1"/>
</dbReference>
<accession>A0A3E0H9F7</accession>
<dbReference type="EMBL" id="QUNR01000001">
    <property type="protein sequence ID" value="REH40309.1"/>
    <property type="molecule type" value="Genomic_DNA"/>
</dbReference>
<keyword evidence="1" id="KW-0489">Methyltransferase</keyword>
<sequence length="292" mass="32668">MDTNKEGVAVSALYTAGVWQWAGLTNAEWVTPASAAGVFGWVNAYMRFYRWLNPASYCLRHQLLHRHAAIDYVLTQAKCLHVLEVAAGFSPRGMTFSANPACHYTEMDLPSMVAHKRLQLQRSAAGETVLARPNFTLQAGDITTHDFSRDASHQPTAILTEGLMMYFSRSQQLPLWRAIAQRLAHSDGVYIFDYIPLSEEPRRSLLGRVLHHLRVHWFGIVGDFAYDDRDRQAIASDLRLCGFDEVRSYATGEVAQAWQLPAAEVATRTLIYVCRMKNSAVAIPALANPEAT</sequence>
<protein>
    <submittedName>
        <fullName evidence="1">Leucine carboxyl methyltransferase</fullName>
    </submittedName>
</protein>
<keyword evidence="1" id="KW-0808">Transferase</keyword>
<dbReference type="Gene3D" id="3.40.50.150">
    <property type="entry name" value="Vaccinia Virus protein VP39"/>
    <property type="match status" value="1"/>
</dbReference>
<dbReference type="SUPFAM" id="SSF53335">
    <property type="entry name" value="S-adenosyl-L-methionine-dependent methyltransferases"/>
    <property type="match status" value="1"/>
</dbReference>
<dbReference type="GO" id="GO:0032259">
    <property type="term" value="P:methylation"/>
    <property type="evidence" value="ECO:0007669"/>
    <property type="project" value="UniProtKB-KW"/>
</dbReference>
<comment type="caution">
    <text evidence="1">The sequence shown here is derived from an EMBL/GenBank/DDBJ whole genome shotgun (WGS) entry which is preliminary data.</text>
</comment>
<proteinExistence type="predicted"/>
<dbReference type="Proteomes" id="UP000256774">
    <property type="component" value="Unassembled WGS sequence"/>
</dbReference>
<dbReference type="OrthoDB" id="7063113at2"/>
<name>A0A3E0H9F7_9GAMM</name>
<reference evidence="1 2" key="1">
    <citation type="submission" date="2018-08" db="EMBL/GenBank/DDBJ databases">
        <title>Genomic Encyclopedia of Type Strains, Phase IV (KMG-IV): sequencing the most valuable type-strain genomes for metagenomic binning, comparative biology and taxonomic classification.</title>
        <authorList>
            <person name="Goeker M."/>
        </authorList>
    </citation>
    <scope>NUCLEOTIDE SEQUENCE [LARGE SCALE GENOMIC DNA]</scope>
    <source>
        <strain evidence="1 2">DSM 26022</strain>
    </source>
</reference>
<gene>
    <name evidence="1" type="ORF">DFR26_0509</name>
</gene>